<dbReference type="Proteomes" id="UP000472676">
    <property type="component" value="Unassembled WGS sequence"/>
</dbReference>
<keyword evidence="4 6" id="KW-0012">Acyltransferase</keyword>
<evidence type="ECO:0000256" key="1">
    <source>
        <dbReference type="ARBA" id="ARBA00013258"/>
    </source>
</evidence>
<dbReference type="GO" id="GO:0005829">
    <property type="term" value="C:cytosol"/>
    <property type="evidence" value="ECO:0007669"/>
    <property type="project" value="TreeGrafter"/>
</dbReference>
<dbReference type="Gene3D" id="3.40.366.10">
    <property type="entry name" value="Malonyl-Coenzyme A Acyl Carrier Protein, domain 2"/>
    <property type="match status" value="1"/>
</dbReference>
<comment type="similarity">
    <text evidence="6">Belongs to the fabD family.</text>
</comment>
<dbReference type="InterPro" id="IPR024925">
    <property type="entry name" value="Malonyl_CoA-ACP_transAc"/>
</dbReference>
<dbReference type="InterPro" id="IPR016035">
    <property type="entry name" value="Acyl_Trfase/lysoPLipase"/>
</dbReference>
<comment type="caution">
    <text evidence="9">The sequence shown here is derived from an EMBL/GenBank/DDBJ whole genome shotgun (WGS) entry which is preliminary data.</text>
</comment>
<dbReference type="InterPro" id="IPR004410">
    <property type="entry name" value="Malonyl_CoA-ACP_transAc_FabD"/>
</dbReference>
<evidence type="ECO:0000256" key="5">
    <source>
        <dbReference type="ARBA" id="ARBA00048462"/>
    </source>
</evidence>
<dbReference type="EC" id="2.3.1.39" evidence="1 6"/>
<keyword evidence="3 6" id="KW-0808">Transferase</keyword>
<evidence type="ECO:0000313" key="10">
    <source>
        <dbReference type="Proteomes" id="UP000472676"/>
    </source>
</evidence>
<dbReference type="InterPro" id="IPR014043">
    <property type="entry name" value="Acyl_transferase_dom"/>
</dbReference>
<gene>
    <name evidence="9" type="primary">fabD</name>
    <name evidence="9" type="ORF">G7Y85_16195</name>
</gene>
<dbReference type="RefSeq" id="WP_166259543.1">
    <property type="nucleotide sequence ID" value="NZ_JAAMOW010000008.1"/>
</dbReference>
<protein>
    <recommendedName>
        <fullName evidence="2 6">Malonyl CoA-acyl carrier protein transacylase</fullName>
        <ecNumber evidence="1 6">2.3.1.39</ecNumber>
    </recommendedName>
</protein>
<dbReference type="PIRSF" id="PIRSF000446">
    <property type="entry name" value="Mct"/>
    <property type="match status" value="1"/>
</dbReference>
<evidence type="ECO:0000259" key="8">
    <source>
        <dbReference type="SMART" id="SM00827"/>
    </source>
</evidence>
<evidence type="ECO:0000256" key="4">
    <source>
        <dbReference type="ARBA" id="ARBA00023315"/>
    </source>
</evidence>
<dbReference type="GO" id="GO:0006633">
    <property type="term" value="P:fatty acid biosynthetic process"/>
    <property type="evidence" value="ECO:0007669"/>
    <property type="project" value="TreeGrafter"/>
</dbReference>
<dbReference type="InterPro" id="IPR001227">
    <property type="entry name" value="Ac_transferase_dom_sf"/>
</dbReference>
<dbReference type="SUPFAM" id="SSF55048">
    <property type="entry name" value="Probable ACP-binding domain of malonyl-CoA ACP transacylase"/>
    <property type="match status" value="1"/>
</dbReference>
<dbReference type="NCBIfam" id="TIGR00128">
    <property type="entry name" value="fabD"/>
    <property type="match status" value="1"/>
</dbReference>
<sequence>MSQIQYAMLFPGQGSQAVGMLSGHADPIVRATFDEASQALGWDLTALVADGPLESLNQTARTQPALLAAGIAVWRLWQARELPPPVALAGHSLGEYTALVAAGALAFDDALKLVELRGQLMQSAVPEGVGGMAAVVGLDDAAVEAFCGDYPGDGVLEPANYNAPGQVVIAGNVPALEWLEGEGKARGARMIVRLPMSVPSHCSLLRGAADRLAERLAQTAIHKPAIGIRHNLDGRPRGDADGIRRALHEQLFRPVRWSATVTQLREEGVTTFFECGPGKVLVGLNKRIAKDLTSIALEDGDGMGKAQVAVKA</sequence>
<evidence type="ECO:0000256" key="3">
    <source>
        <dbReference type="ARBA" id="ARBA00022679"/>
    </source>
</evidence>
<dbReference type="InterPro" id="IPR016036">
    <property type="entry name" value="Malonyl_transacylase_ACP-bd"/>
</dbReference>
<name>A0A6M2BV94_9GAMM</name>
<reference evidence="9 10" key="1">
    <citation type="journal article" date="2014" name="Int. J. Syst. Evol. Microbiol.">
        <title>Solimonas terrae sp. nov., isolated from soil.</title>
        <authorList>
            <person name="Kim S.J."/>
            <person name="Moon J.Y."/>
            <person name="Weon H.Y."/>
            <person name="Ahn J.H."/>
            <person name="Chen W.M."/>
            <person name="Kwon S.W."/>
        </authorList>
    </citation>
    <scope>NUCLEOTIDE SEQUENCE [LARGE SCALE GENOMIC DNA]</scope>
    <source>
        <strain evidence="9 10">KIS83-12</strain>
    </source>
</reference>
<comment type="catalytic activity">
    <reaction evidence="5 6">
        <text>holo-[ACP] + malonyl-CoA = malonyl-[ACP] + CoA</text>
        <dbReference type="Rhea" id="RHEA:41792"/>
        <dbReference type="Rhea" id="RHEA-COMP:9623"/>
        <dbReference type="Rhea" id="RHEA-COMP:9685"/>
        <dbReference type="ChEBI" id="CHEBI:57287"/>
        <dbReference type="ChEBI" id="CHEBI:57384"/>
        <dbReference type="ChEBI" id="CHEBI:64479"/>
        <dbReference type="ChEBI" id="CHEBI:78449"/>
        <dbReference type="EC" id="2.3.1.39"/>
    </reaction>
</comment>
<evidence type="ECO:0000256" key="6">
    <source>
        <dbReference type="PIRNR" id="PIRNR000446"/>
    </source>
</evidence>
<dbReference type="Gene3D" id="3.30.70.250">
    <property type="entry name" value="Malonyl-CoA ACP transacylase, ACP-binding"/>
    <property type="match status" value="1"/>
</dbReference>
<dbReference type="Pfam" id="PF00698">
    <property type="entry name" value="Acyl_transf_1"/>
    <property type="match status" value="1"/>
</dbReference>
<feature type="active site" evidence="7">
    <location>
        <position position="201"/>
    </location>
</feature>
<dbReference type="InterPro" id="IPR050858">
    <property type="entry name" value="Mal-CoA-ACP_Trans/PKS_FabD"/>
</dbReference>
<dbReference type="FunFam" id="3.30.70.250:FF:000001">
    <property type="entry name" value="Malonyl CoA-acyl carrier protein transacylase"/>
    <property type="match status" value="1"/>
</dbReference>
<accession>A0A6M2BV94</accession>
<dbReference type="PANTHER" id="PTHR42681">
    <property type="entry name" value="MALONYL-COA-ACYL CARRIER PROTEIN TRANSACYLASE, MITOCHONDRIAL"/>
    <property type="match status" value="1"/>
</dbReference>
<dbReference type="GO" id="GO:0004314">
    <property type="term" value="F:[acyl-carrier-protein] S-malonyltransferase activity"/>
    <property type="evidence" value="ECO:0007669"/>
    <property type="project" value="UniProtKB-EC"/>
</dbReference>
<evidence type="ECO:0000313" key="9">
    <source>
        <dbReference type="EMBL" id="NGY06314.1"/>
    </source>
</evidence>
<dbReference type="PANTHER" id="PTHR42681:SF1">
    <property type="entry name" value="MALONYL-COA-ACYL CARRIER PROTEIN TRANSACYLASE, MITOCHONDRIAL"/>
    <property type="match status" value="1"/>
</dbReference>
<proteinExistence type="inferred from homology"/>
<keyword evidence="10" id="KW-1185">Reference proteome</keyword>
<dbReference type="EMBL" id="JAAMOW010000008">
    <property type="protein sequence ID" value="NGY06314.1"/>
    <property type="molecule type" value="Genomic_DNA"/>
</dbReference>
<evidence type="ECO:0000256" key="2">
    <source>
        <dbReference type="ARBA" id="ARBA00018953"/>
    </source>
</evidence>
<dbReference type="SMART" id="SM00827">
    <property type="entry name" value="PKS_AT"/>
    <property type="match status" value="1"/>
</dbReference>
<feature type="active site" evidence="7">
    <location>
        <position position="92"/>
    </location>
</feature>
<organism evidence="9 10">
    <name type="scientific">Solimonas terrae</name>
    <dbReference type="NCBI Taxonomy" id="1396819"/>
    <lineage>
        <taxon>Bacteria</taxon>
        <taxon>Pseudomonadati</taxon>
        <taxon>Pseudomonadota</taxon>
        <taxon>Gammaproteobacteria</taxon>
        <taxon>Nevskiales</taxon>
        <taxon>Nevskiaceae</taxon>
        <taxon>Solimonas</taxon>
    </lineage>
</organism>
<dbReference type="SUPFAM" id="SSF52151">
    <property type="entry name" value="FabD/lysophospholipase-like"/>
    <property type="match status" value="1"/>
</dbReference>
<feature type="domain" description="Malonyl-CoA:ACP transacylase (MAT)" evidence="8">
    <location>
        <begin position="9"/>
        <end position="301"/>
    </location>
</feature>
<evidence type="ECO:0000256" key="7">
    <source>
        <dbReference type="PIRSR" id="PIRSR000446-1"/>
    </source>
</evidence>
<dbReference type="AlphaFoldDB" id="A0A6M2BV94"/>